<sequence>MDRNEILQKVAVIFRGFFDNETLPITLQTCNEDIEDWDSVAHIQLIFEVESEFGIQFEAEKIAEMTSIEKIVENIQENI</sequence>
<reference evidence="2 3" key="1">
    <citation type="submission" date="2020-01" db="EMBL/GenBank/DDBJ databases">
        <title>Genomic analysis of Aminipila sp. CBA3637.</title>
        <authorList>
            <person name="Kim Y.B."/>
            <person name="Roh S.W."/>
        </authorList>
    </citation>
    <scope>NUCLEOTIDE SEQUENCE [LARGE SCALE GENOMIC DNA]</scope>
    <source>
        <strain evidence="2 3">CBA3637</strain>
    </source>
</reference>
<evidence type="ECO:0000259" key="1">
    <source>
        <dbReference type="PROSITE" id="PS50075"/>
    </source>
</evidence>
<dbReference type="PROSITE" id="PS50075">
    <property type="entry name" value="CARRIER"/>
    <property type="match status" value="1"/>
</dbReference>
<evidence type="ECO:0000313" key="2">
    <source>
        <dbReference type="EMBL" id="QHI72075.1"/>
    </source>
</evidence>
<accession>A0A6P1MM52</accession>
<dbReference type="Gene3D" id="1.10.1200.10">
    <property type="entry name" value="ACP-like"/>
    <property type="match status" value="1"/>
</dbReference>
<dbReference type="Proteomes" id="UP000463883">
    <property type="component" value="Chromosome"/>
</dbReference>
<gene>
    <name evidence="2" type="ORF">Ami3637_06390</name>
</gene>
<dbReference type="EMBL" id="CP047591">
    <property type="protein sequence ID" value="QHI72075.1"/>
    <property type="molecule type" value="Genomic_DNA"/>
</dbReference>
<dbReference type="InterPro" id="IPR036736">
    <property type="entry name" value="ACP-like_sf"/>
</dbReference>
<dbReference type="RefSeq" id="WP_162361845.1">
    <property type="nucleotide sequence ID" value="NZ_CP047591.1"/>
</dbReference>
<protein>
    <submittedName>
        <fullName evidence="2">Acyl carrier protein</fullName>
    </submittedName>
</protein>
<keyword evidence="3" id="KW-1185">Reference proteome</keyword>
<dbReference type="InterPro" id="IPR009081">
    <property type="entry name" value="PP-bd_ACP"/>
</dbReference>
<dbReference type="KEGG" id="amic:Ami3637_06390"/>
<proteinExistence type="predicted"/>
<name>A0A6P1MM52_9FIRM</name>
<evidence type="ECO:0000313" key="3">
    <source>
        <dbReference type="Proteomes" id="UP000463883"/>
    </source>
</evidence>
<feature type="domain" description="Carrier" evidence="1">
    <location>
        <begin position="1"/>
        <end position="79"/>
    </location>
</feature>
<organism evidence="2 3">
    <name type="scientific">Aminipila terrae</name>
    <dbReference type="NCBI Taxonomy" id="2697030"/>
    <lineage>
        <taxon>Bacteria</taxon>
        <taxon>Bacillati</taxon>
        <taxon>Bacillota</taxon>
        <taxon>Clostridia</taxon>
        <taxon>Peptostreptococcales</taxon>
        <taxon>Anaerovoracaceae</taxon>
        <taxon>Aminipila</taxon>
    </lineage>
</organism>
<dbReference type="AlphaFoldDB" id="A0A6P1MM52"/>
<dbReference type="SUPFAM" id="SSF47336">
    <property type="entry name" value="ACP-like"/>
    <property type="match status" value="1"/>
</dbReference>